<feature type="domain" description="MATH" evidence="2">
    <location>
        <begin position="8"/>
        <end position="138"/>
    </location>
</feature>
<dbReference type="InterPro" id="IPR002083">
    <property type="entry name" value="MATH/TRAF_dom"/>
</dbReference>
<comment type="caution">
    <text evidence="3">The sequence shown here is derived from an EMBL/GenBank/DDBJ whole genome shotgun (WGS) entry which is preliminary data.</text>
</comment>
<dbReference type="InterPro" id="IPR000210">
    <property type="entry name" value="BTB/POZ_dom"/>
</dbReference>
<dbReference type="Gene3D" id="1.25.40.420">
    <property type="match status" value="1"/>
</dbReference>
<dbReference type="PANTHER" id="PTHR24413">
    <property type="entry name" value="SPECKLE-TYPE POZ PROTEIN"/>
    <property type="match status" value="1"/>
</dbReference>
<dbReference type="Pfam" id="PF00651">
    <property type="entry name" value="BTB"/>
    <property type="match status" value="1"/>
</dbReference>
<evidence type="ECO:0000313" key="4">
    <source>
        <dbReference type="Proteomes" id="UP000499080"/>
    </source>
</evidence>
<dbReference type="PROSITE" id="PS50097">
    <property type="entry name" value="BTB"/>
    <property type="match status" value="1"/>
</dbReference>
<dbReference type="Pfam" id="PF22486">
    <property type="entry name" value="MATH_2"/>
    <property type="match status" value="1"/>
</dbReference>
<dbReference type="InterPro" id="IPR011333">
    <property type="entry name" value="SKP1/BTB/POZ_sf"/>
</dbReference>
<dbReference type="Gene3D" id="2.60.210.10">
    <property type="entry name" value="Apoptosis, Tumor Necrosis Factor Receptor Associated Protein 2, Chain A"/>
    <property type="match status" value="1"/>
</dbReference>
<organism evidence="3 4">
    <name type="scientific">Araneus ventricosus</name>
    <name type="common">Orbweaver spider</name>
    <name type="synonym">Epeira ventricosa</name>
    <dbReference type="NCBI Taxonomy" id="182803"/>
    <lineage>
        <taxon>Eukaryota</taxon>
        <taxon>Metazoa</taxon>
        <taxon>Ecdysozoa</taxon>
        <taxon>Arthropoda</taxon>
        <taxon>Chelicerata</taxon>
        <taxon>Arachnida</taxon>
        <taxon>Araneae</taxon>
        <taxon>Araneomorphae</taxon>
        <taxon>Entelegynae</taxon>
        <taxon>Araneoidea</taxon>
        <taxon>Araneidae</taxon>
        <taxon>Araneus</taxon>
    </lineage>
</organism>
<name>A0A4Y2UPV1_ARAVE</name>
<dbReference type="InterPro" id="IPR008974">
    <property type="entry name" value="TRAF-like"/>
</dbReference>
<protein>
    <submittedName>
        <fullName evidence="3">Protein roadkill</fullName>
    </submittedName>
</protein>
<dbReference type="Proteomes" id="UP000499080">
    <property type="component" value="Unassembled WGS sequence"/>
</dbReference>
<gene>
    <name evidence="3" type="primary">rdx_12</name>
    <name evidence="3" type="ORF">AVEN_10343_1</name>
</gene>
<evidence type="ECO:0000259" key="2">
    <source>
        <dbReference type="PROSITE" id="PS50144"/>
    </source>
</evidence>
<sequence>MAQNGGKIFKFIWKVENFSYVRNETNVFLKSPTFCLDIFDGSAWCLKMYPRGRFSFENCVSVYLERLPSSEGPLGITIDYEIALLRTNGTEYVREVEDRCFRKGRKYGFDNLIDREVILGAKKSTLLPEDTLTLQCCISPKNTELKNYTEVIAKTHIEVECYRHQWKAIDYTSDPCILLNWEAGGEARLFQLSVSRESNNQTTLIGVFSDAVGLTALHLKIGILDSKNSVVKYLVYKFLDIDSASEVHLSFPLITVPELLKNESLYLPNGKLNLDCEFILSYGLQHSRIERIAHDSTFMSAAVDETTSTSEIDSPSKKFLYCTENIPSSIKNDYQNLYQEGTLSDFTIRVGDGSLRVHRAVLCARSPVFKAMLTSNMKENEKNMVDISDLGEDTVRRMLTFMYTDMAGDLDWETEKKLYFAADKYGLIALKRICAEALKQDLSVTSVGEALVLANMHADDDLKKITVDFIFDHETEVMCSTEWKTFMADELQLAAETMHHIFLKKSENRH</sequence>
<dbReference type="SMART" id="SM00225">
    <property type="entry name" value="BTB"/>
    <property type="match status" value="1"/>
</dbReference>
<feature type="domain" description="BTB" evidence="1">
    <location>
        <begin position="344"/>
        <end position="405"/>
    </location>
</feature>
<dbReference type="Gene3D" id="3.30.710.10">
    <property type="entry name" value="Potassium Channel Kv1.1, Chain A"/>
    <property type="match status" value="1"/>
</dbReference>
<dbReference type="AlphaFoldDB" id="A0A4Y2UPV1"/>
<evidence type="ECO:0000259" key="1">
    <source>
        <dbReference type="PROSITE" id="PS50097"/>
    </source>
</evidence>
<evidence type="ECO:0000313" key="3">
    <source>
        <dbReference type="EMBL" id="GBO14898.1"/>
    </source>
</evidence>
<dbReference type="EMBL" id="BGPR01039000">
    <property type="protein sequence ID" value="GBO14898.1"/>
    <property type="molecule type" value="Genomic_DNA"/>
</dbReference>
<dbReference type="SMART" id="SM00061">
    <property type="entry name" value="MATH"/>
    <property type="match status" value="1"/>
</dbReference>
<dbReference type="SUPFAM" id="SSF54695">
    <property type="entry name" value="POZ domain"/>
    <property type="match status" value="1"/>
</dbReference>
<accession>A0A4Y2UPV1</accession>
<keyword evidence="4" id="KW-1185">Reference proteome</keyword>
<dbReference type="SUPFAM" id="SSF49599">
    <property type="entry name" value="TRAF domain-like"/>
    <property type="match status" value="1"/>
</dbReference>
<dbReference type="GO" id="GO:0030163">
    <property type="term" value="P:protein catabolic process"/>
    <property type="evidence" value="ECO:0007669"/>
    <property type="project" value="UniProtKB-ARBA"/>
</dbReference>
<dbReference type="PROSITE" id="PS50144">
    <property type="entry name" value="MATH"/>
    <property type="match status" value="1"/>
</dbReference>
<proteinExistence type="predicted"/>
<reference evidence="3 4" key="1">
    <citation type="journal article" date="2019" name="Sci. Rep.">
        <title>Orb-weaving spider Araneus ventricosus genome elucidates the spidroin gene catalogue.</title>
        <authorList>
            <person name="Kono N."/>
            <person name="Nakamura H."/>
            <person name="Ohtoshi R."/>
            <person name="Moran D.A.P."/>
            <person name="Shinohara A."/>
            <person name="Yoshida Y."/>
            <person name="Fujiwara M."/>
            <person name="Mori M."/>
            <person name="Tomita M."/>
            <person name="Arakawa K."/>
        </authorList>
    </citation>
    <scope>NUCLEOTIDE SEQUENCE [LARGE SCALE GENOMIC DNA]</scope>
</reference>
<dbReference type="OrthoDB" id="6435723at2759"/>